<dbReference type="InterPro" id="IPR015915">
    <property type="entry name" value="Kelch-typ_b-propeller"/>
</dbReference>
<keyword evidence="4" id="KW-1133">Transmembrane helix</keyword>
<protein>
    <submittedName>
        <fullName evidence="5">Uncharacterized protein</fullName>
    </submittedName>
</protein>
<organism evidence="5 6">
    <name type="scientific">Jimgerdemannia flammicorona</name>
    <dbReference type="NCBI Taxonomy" id="994334"/>
    <lineage>
        <taxon>Eukaryota</taxon>
        <taxon>Fungi</taxon>
        <taxon>Fungi incertae sedis</taxon>
        <taxon>Mucoromycota</taxon>
        <taxon>Mucoromycotina</taxon>
        <taxon>Endogonomycetes</taxon>
        <taxon>Endogonales</taxon>
        <taxon>Endogonaceae</taxon>
        <taxon>Jimgerdemannia</taxon>
    </lineage>
</organism>
<evidence type="ECO:0000256" key="1">
    <source>
        <dbReference type="ARBA" id="ARBA00022441"/>
    </source>
</evidence>
<proteinExistence type="predicted"/>
<feature type="transmembrane region" description="Helical" evidence="4">
    <location>
        <begin position="161"/>
        <end position="188"/>
    </location>
</feature>
<keyword evidence="1" id="KW-0880">Kelch repeat</keyword>
<feature type="compositionally biased region" description="Polar residues" evidence="3">
    <location>
        <begin position="222"/>
        <end position="234"/>
    </location>
</feature>
<dbReference type="Gene3D" id="2.120.10.80">
    <property type="entry name" value="Kelch-type beta propeller"/>
    <property type="match status" value="1"/>
</dbReference>
<keyword evidence="2" id="KW-0677">Repeat</keyword>
<evidence type="ECO:0000256" key="2">
    <source>
        <dbReference type="ARBA" id="ARBA00022737"/>
    </source>
</evidence>
<sequence>MLVYSPLISTNTAIWNFNNATGNLPIYRRRHVAVLGIDGISIIVCCGGKDNSDDAFNDVFVLNTQTWQWSGANVVGSAPSPRRSLPSIIVNGHIILLFGRTGGDDTAISSDIGILDTRTTPFQWTTSFSPNPPVSSSIATTTTATTTTTNVLTTNGTSNEIAAGALGVVIGIICGFLAILAILFFLIIGMPWRTHAQNNPPQDPRSESSPAPSLHAIDKSEVQASNSDSCQESAPQLPVRAQGQAVDMSNPSMNSAITFSHGGTVTVVKLARRGTTTTANQSADSYSTPAGSFRPPIQSIQNRCGDQPGGSRFRIPQQISLFRRPSRCRTVSAEPDHPGFNNLAFNTNANLPLRSEHRKSGFDRASSVHKSDDVMMEQAMYANHDAQRRVPQNNFDRNEE</sequence>
<dbReference type="PANTHER" id="PTHR46093:SF3">
    <property type="entry name" value="ACYL-COA-BINDING DOMAIN-CONTAINING PROTEIN 4"/>
    <property type="match status" value="1"/>
</dbReference>
<reference evidence="5 6" key="1">
    <citation type="journal article" date="2018" name="New Phytol.">
        <title>Phylogenomics of Endogonaceae and evolution of mycorrhizas within Mucoromycota.</title>
        <authorList>
            <person name="Chang Y."/>
            <person name="Desiro A."/>
            <person name="Na H."/>
            <person name="Sandor L."/>
            <person name="Lipzen A."/>
            <person name="Clum A."/>
            <person name="Barry K."/>
            <person name="Grigoriev I.V."/>
            <person name="Martin F.M."/>
            <person name="Stajich J.E."/>
            <person name="Smith M.E."/>
            <person name="Bonito G."/>
            <person name="Spatafora J.W."/>
        </authorList>
    </citation>
    <scope>NUCLEOTIDE SEQUENCE [LARGE SCALE GENOMIC DNA]</scope>
    <source>
        <strain evidence="5 6">AD002</strain>
    </source>
</reference>
<dbReference type="AlphaFoldDB" id="A0A433QB62"/>
<feature type="compositionally biased region" description="Polar residues" evidence="3">
    <location>
        <begin position="276"/>
        <end position="290"/>
    </location>
</feature>
<feature type="region of interest" description="Disordered" evidence="3">
    <location>
        <begin position="276"/>
        <end position="296"/>
    </location>
</feature>
<evidence type="ECO:0000256" key="4">
    <source>
        <dbReference type="SAM" id="Phobius"/>
    </source>
</evidence>
<dbReference type="EMBL" id="RBNJ01009161">
    <property type="protein sequence ID" value="RUS27048.1"/>
    <property type="molecule type" value="Genomic_DNA"/>
</dbReference>
<dbReference type="PANTHER" id="PTHR46093">
    <property type="entry name" value="ACYL-COA-BINDING DOMAIN-CONTAINING PROTEIN 5"/>
    <property type="match status" value="1"/>
</dbReference>
<evidence type="ECO:0000313" key="6">
    <source>
        <dbReference type="Proteomes" id="UP000274822"/>
    </source>
</evidence>
<dbReference type="Proteomes" id="UP000274822">
    <property type="component" value="Unassembled WGS sequence"/>
</dbReference>
<comment type="caution">
    <text evidence="5">The sequence shown here is derived from an EMBL/GenBank/DDBJ whole genome shotgun (WGS) entry which is preliminary data.</text>
</comment>
<evidence type="ECO:0000256" key="3">
    <source>
        <dbReference type="SAM" id="MobiDB-lite"/>
    </source>
</evidence>
<keyword evidence="6" id="KW-1185">Reference proteome</keyword>
<dbReference type="Pfam" id="PF24681">
    <property type="entry name" value="Kelch_KLHDC2_KLHL20_DRC7"/>
    <property type="match status" value="1"/>
</dbReference>
<feature type="region of interest" description="Disordered" evidence="3">
    <location>
        <begin position="221"/>
        <end position="245"/>
    </location>
</feature>
<keyword evidence="4" id="KW-0812">Transmembrane</keyword>
<name>A0A433QB62_9FUNG</name>
<dbReference type="SUPFAM" id="SSF117281">
    <property type="entry name" value="Kelch motif"/>
    <property type="match status" value="1"/>
</dbReference>
<evidence type="ECO:0000313" key="5">
    <source>
        <dbReference type="EMBL" id="RUS27048.1"/>
    </source>
</evidence>
<keyword evidence="4" id="KW-0472">Membrane</keyword>
<gene>
    <name evidence="5" type="ORF">BC938DRAFT_483775</name>
</gene>
<accession>A0A433QB62</accession>